<feature type="transmembrane region" description="Helical" evidence="8">
    <location>
        <begin position="858"/>
        <end position="877"/>
    </location>
</feature>
<evidence type="ECO:0000256" key="5">
    <source>
        <dbReference type="ARBA" id="ARBA00022692"/>
    </source>
</evidence>
<name>E4TX54_SULKY</name>
<dbReference type="Gene3D" id="1.20.1640.10">
    <property type="entry name" value="Multidrug efflux transporter AcrB transmembrane domain"/>
    <property type="match status" value="2"/>
</dbReference>
<feature type="transmembrane region" description="Helical" evidence="8">
    <location>
        <begin position="915"/>
        <end position="938"/>
    </location>
</feature>
<feature type="transmembrane region" description="Helical" evidence="8">
    <location>
        <begin position="986"/>
        <end position="1006"/>
    </location>
</feature>
<dbReference type="InterPro" id="IPR004763">
    <property type="entry name" value="CusA-like"/>
</dbReference>
<keyword evidence="7 8" id="KW-0472">Membrane</keyword>
<gene>
    <name evidence="9" type="ordered locus">Sulku_2260</name>
</gene>
<feature type="transmembrane region" description="Helical" evidence="8">
    <location>
        <begin position="523"/>
        <end position="542"/>
    </location>
</feature>
<dbReference type="Pfam" id="PF00873">
    <property type="entry name" value="ACR_tran"/>
    <property type="match status" value="1"/>
</dbReference>
<dbReference type="PANTHER" id="PTHR32063">
    <property type="match status" value="1"/>
</dbReference>
<keyword evidence="4" id="KW-1003">Cell membrane</keyword>
<feature type="transmembrane region" description="Helical" evidence="8">
    <location>
        <begin position="385"/>
        <end position="411"/>
    </location>
</feature>
<dbReference type="AlphaFoldDB" id="E4TX54"/>
<keyword evidence="6 8" id="KW-1133">Transmembrane helix</keyword>
<feature type="transmembrane region" description="Helical" evidence="8">
    <location>
        <begin position="333"/>
        <end position="352"/>
    </location>
</feature>
<feature type="transmembrane region" description="Helical" evidence="8">
    <location>
        <begin position="959"/>
        <end position="980"/>
    </location>
</feature>
<feature type="transmembrane region" description="Helical" evidence="8">
    <location>
        <begin position="465"/>
        <end position="492"/>
    </location>
</feature>
<dbReference type="Gene3D" id="3.30.70.1440">
    <property type="entry name" value="Multidrug efflux transporter AcrB pore domain"/>
    <property type="match status" value="1"/>
</dbReference>
<dbReference type="Proteomes" id="UP000008721">
    <property type="component" value="Chromosome"/>
</dbReference>
<dbReference type="Gene3D" id="3.30.70.1430">
    <property type="entry name" value="Multidrug efflux transporter AcrB pore domain"/>
    <property type="match status" value="2"/>
</dbReference>
<evidence type="ECO:0000256" key="1">
    <source>
        <dbReference type="ARBA" id="ARBA00004651"/>
    </source>
</evidence>
<keyword evidence="5 8" id="KW-0812">Transmembrane</keyword>
<dbReference type="KEGG" id="sku:Sulku_2260"/>
<feature type="transmembrane region" description="Helical" evidence="8">
    <location>
        <begin position="12"/>
        <end position="32"/>
    </location>
</feature>
<evidence type="ECO:0000313" key="9">
    <source>
        <dbReference type="EMBL" id="ADR34920.1"/>
    </source>
</evidence>
<reference evidence="9 10" key="1">
    <citation type="journal article" date="2012" name="Stand. Genomic Sci.">
        <title>Complete genome sequence of the sulfur compounds oxidizing chemolithoautotroph Sulfuricurvum kujiense type strain (YK-1(T)).</title>
        <authorList>
            <person name="Han C."/>
            <person name="Kotsyurbenko O."/>
            <person name="Chertkov O."/>
            <person name="Held B."/>
            <person name="Lapidus A."/>
            <person name="Nolan M."/>
            <person name="Lucas S."/>
            <person name="Hammon N."/>
            <person name="Deshpande S."/>
            <person name="Cheng J.F."/>
            <person name="Tapia R."/>
            <person name="Goodwin L.A."/>
            <person name="Pitluck S."/>
            <person name="Liolios K."/>
            <person name="Pagani I."/>
            <person name="Ivanova N."/>
            <person name="Mavromatis K."/>
            <person name="Mikhailova N."/>
            <person name="Pati A."/>
            <person name="Chen A."/>
            <person name="Palaniappan K."/>
            <person name="Land M."/>
            <person name="Hauser L."/>
            <person name="Chang Y.J."/>
            <person name="Jeffries C.D."/>
            <person name="Brambilla E.M."/>
            <person name="Rohde M."/>
            <person name="Spring S."/>
            <person name="Sikorski J."/>
            <person name="Goker M."/>
            <person name="Woyke T."/>
            <person name="Bristow J."/>
            <person name="Eisen J.A."/>
            <person name="Markowitz V."/>
            <person name="Hugenholtz P."/>
            <person name="Kyrpides N.C."/>
            <person name="Klenk H.P."/>
            <person name="Detter J.C."/>
        </authorList>
    </citation>
    <scope>NUCLEOTIDE SEQUENCE [LARGE SCALE GENOMIC DNA]</scope>
    <source>
        <strain evidence="10">ATCC BAA-921 / DSM 16994 / JCM 11577 / YK-1</strain>
    </source>
</reference>
<dbReference type="InterPro" id="IPR027463">
    <property type="entry name" value="AcrB_DN_DC_subdom"/>
</dbReference>
<accession>E4TX54</accession>
<dbReference type="eggNOG" id="COG3696">
    <property type="taxonomic scope" value="Bacteria"/>
</dbReference>
<evidence type="ECO:0000313" key="10">
    <source>
        <dbReference type="Proteomes" id="UP000008721"/>
    </source>
</evidence>
<evidence type="ECO:0000256" key="6">
    <source>
        <dbReference type="ARBA" id="ARBA00022989"/>
    </source>
</evidence>
<dbReference type="PRINTS" id="PR00702">
    <property type="entry name" value="ACRIFLAVINRP"/>
</dbReference>
<dbReference type="HOGENOM" id="CLU_002755_1_2_7"/>
<evidence type="ECO:0000256" key="2">
    <source>
        <dbReference type="ARBA" id="ARBA00010942"/>
    </source>
</evidence>
<organism evidence="9 10">
    <name type="scientific">Sulfuricurvum kujiense (strain ATCC BAA-921 / DSM 16994 / JCM 11577 / YK-1)</name>
    <dbReference type="NCBI Taxonomy" id="709032"/>
    <lineage>
        <taxon>Bacteria</taxon>
        <taxon>Pseudomonadati</taxon>
        <taxon>Campylobacterota</taxon>
        <taxon>Epsilonproteobacteria</taxon>
        <taxon>Campylobacterales</taxon>
        <taxon>Sulfurimonadaceae</taxon>
        <taxon>Sulfuricurvum</taxon>
    </lineage>
</organism>
<evidence type="ECO:0000256" key="3">
    <source>
        <dbReference type="ARBA" id="ARBA00022448"/>
    </source>
</evidence>
<dbReference type="EMBL" id="CP002355">
    <property type="protein sequence ID" value="ADR34920.1"/>
    <property type="molecule type" value="Genomic_DNA"/>
</dbReference>
<comment type="subcellular location">
    <subcellularLocation>
        <location evidence="1">Cell membrane</location>
        <topology evidence="1">Multi-pass membrane protein</topology>
    </subcellularLocation>
</comment>
<dbReference type="PANTHER" id="PTHR32063:SF68">
    <property type="entry name" value="PROBALE CATION EFFLUX SYSTEM PROTEIN"/>
    <property type="match status" value="1"/>
</dbReference>
<dbReference type="OrthoDB" id="9798415at2"/>
<dbReference type="RefSeq" id="WP_013461117.1">
    <property type="nucleotide sequence ID" value="NC_014762.1"/>
</dbReference>
<dbReference type="GO" id="GO:0005886">
    <property type="term" value="C:plasma membrane"/>
    <property type="evidence" value="ECO:0007669"/>
    <property type="project" value="UniProtKB-SubCell"/>
</dbReference>
<feature type="transmembrane region" description="Helical" evidence="8">
    <location>
        <begin position="432"/>
        <end position="453"/>
    </location>
</feature>
<evidence type="ECO:0000256" key="7">
    <source>
        <dbReference type="ARBA" id="ARBA00023136"/>
    </source>
</evidence>
<proteinExistence type="inferred from homology"/>
<feature type="transmembrane region" description="Helical" evidence="8">
    <location>
        <begin position="359"/>
        <end position="379"/>
    </location>
</feature>
<dbReference type="InterPro" id="IPR001036">
    <property type="entry name" value="Acrflvin-R"/>
</dbReference>
<protein>
    <submittedName>
        <fullName evidence="9">Heavy metal efflux pump, CzcA family</fullName>
    </submittedName>
</protein>
<dbReference type="STRING" id="709032.Sulku_2260"/>
<evidence type="ECO:0000256" key="8">
    <source>
        <dbReference type="SAM" id="Phobius"/>
    </source>
</evidence>
<feature type="transmembrane region" description="Helical" evidence="8">
    <location>
        <begin position="884"/>
        <end position="903"/>
    </location>
</feature>
<sequence>MLNSIIEFSLKQRLIVILLSMALFGYGIYSFYKIPIDAFPDISSTQVKIILKAPGMTPEEVENRVVKPLEAELLGLENEKLLKSTSKYAIADITIDFNDGTDIYRARNQVSEKLASLLPTLPKGVEGGMAPITTPLGEAFMFTIEGNISPKEKRELLDFVIRPVLRGAKGVADVNSLGGEARAIVVQPDYTAMRHLGIPLSTLQDTLEKNLKNDGAGRVDANEESYLVKVQSGVKDASEIANITIHSHNGPIRVGDFCEVRDDSRTRLGFVTKDGVGEATEGLVLTLKGANAQETISQIKERLDQLKPMLPAGVTIVPFYDRSNLIEKAVGTVSKALMEAIVLVIILLMVFLGDVRAAIAVSVILPFSIAIAFLLMKYFGLSANLMSLGGLAIAIGMLVDSAVVVVENAFAKLSENDTSLPKLHQVYRATKEVSTAVFSGILIIAVVFLPLLTLEGLEGKLFAPVAMTIVFALFGSLFLSLTLIPVVSSLILKSAPHKETFIGSFFTRLYEPMLHFAMTRTKTLFTGAIVFLIISFTLFAFVGKSFMPTLDEGDIILGIETPPSISLEKSKELNLAVQRTLIEHVPEIKTIVARTGSDELGLDPMGLNQTDTFITLKPQTEWKAKNKDEIKRKIEASLKNFPGISFSFTQPIEMRISEMLTGSRGDLAVKIYGNDIDMLNELSQNIADTLGGIKGSSEVFTTLNEGVNYLSVKPNRTESAKTGVDTAELELFLKTALEGVTIDELSIENARIPVLMRFDGEVSQDMELFKSLELPLSDGFSVPISSVAQIETSEGALKVDRENGQRYSTVRANVEGRDLVGFVEEAKQKIDANVKLPKGYTIVYGGQFENQQRAAAKLMTVIPISIGVIFLILFFTFRSVSSTALILLNIPFAVTGGIISLYFSGEYLSVPASVGFIALFGIAVLNGVVMVSYFNTLLGNGYSIDDAVQEGARRRLRPVLMTAFIAALGLLPLLFASGVGSEIQKPLAIVVLGGLVTSTILTLLILPPAFKMIYKKGK</sequence>
<comment type="similarity">
    <text evidence="2">Belongs to the resistance-nodulation-cell division (RND) (TC 2.A.6) family.</text>
</comment>
<dbReference type="NCBIfam" id="TIGR00914">
    <property type="entry name" value="2A0601"/>
    <property type="match status" value="1"/>
</dbReference>
<evidence type="ECO:0000256" key="4">
    <source>
        <dbReference type="ARBA" id="ARBA00022475"/>
    </source>
</evidence>
<dbReference type="Gene3D" id="3.30.70.1320">
    <property type="entry name" value="Multidrug efflux transporter AcrB pore domain like"/>
    <property type="match status" value="1"/>
</dbReference>
<dbReference type="SUPFAM" id="SSF82866">
    <property type="entry name" value="Multidrug efflux transporter AcrB transmembrane domain"/>
    <property type="match status" value="2"/>
</dbReference>
<dbReference type="GO" id="GO:0008324">
    <property type="term" value="F:monoatomic cation transmembrane transporter activity"/>
    <property type="evidence" value="ECO:0007669"/>
    <property type="project" value="InterPro"/>
</dbReference>
<keyword evidence="3" id="KW-0813">Transport</keyword>
<dbReference type="SUPFAM" id="SSF82693">
    <property type="entry name" value="Multidrug efflux transporter AcrB pore domain, PN1, PN2, PC1 and PC2 subdomains"/>
    <property type="match status" value="3"/>
</dbReference>
<keyword evidence="10" id="KW-1185">Reference proteome</keyword>
<dbReference type="GO" id="GO:0042910">
    <property type="term" value="F:xenobiotic transmembrane transporter activity"/>
    <property type="evidence" value="ECO:0007669"/>
    <property type="project" value="TreeGrafter"/>
</dbReference>
<dbReference type="Gene3D" id="3.30.2090.10">
    <property type="entry name" value="Multidrug efflux transporter AcrB TolC docking domain, DN and DC subdomains"/>
    <property type="match status" value="2"/>
</dbReference>
<dbReference type="SUPFAM" id="SSF82714">
    <property type="entry name" value="Multidrug efflux transporter AcrB TolC docking domain, DN and DC subdomains"/>
    <property type="match status" value="2"/>
</dbReference>